<dbReference type="Gene3D" id="2.120.10.30">
    <property type="entry name" value="TolB, C-terminal domain"/>
    <property type="match status" value="1"/>
</dbReference>
<dbReference type="InterPro" id="IPR011041">
    <property type="entry name" value="Quinoprot_gluc/sorb_DH_b-prop"/>
</dbReference>
<dbReference type="GO" id="GO:0009055">
    <property type="term" value="F:electron transfer activity"/>
    <property type="evidence" value="ECO:0007669"/>
    <property type="project" value="InterPro"/>
</dbReference>
<dbReference type="HOGENOM" id="CLU_024435_3_1_10"/>
<dbReference type="InterPro" id="IPR054539">
    <property type="entry name" value="Beta-prop_PDH"/>
</dbReference>
<dbReference type="InterPro" id="IPR036909">
    <property type="entry name" value="Cyt_c-like_dom_sf"/>
</dbReference>
<dbReference type="SUPFAM" id="SSF46626">
    <property type="entry name" value="Cytochrome c"/>
    <property type="match status" value="1"/>
</dbReference>
<dbReference type="PROSITE" id="PS51007">
    <property type="entry name" value="CYTC"/>
    <property type="match status" value="1"/>
</dbReference>
<keyword evidence="8" id="KW-1185">Reference proteome</keyword>
<dbReference type="InterPro" id="IPR009056">
    <property type="entry name" value="Cyt_c-like_dom"/>
</dbReference>
<accession>G0J140</accession>
<evidence type="ECO:0000256" key="4">
    <source>
        <dbReference type="PROSITE-ProRule" id="PRU00433"/>
    </source>
</evidence>
<evidence type="ECO:0000256" key="5">
    <source>
        <dbReference type="SAM" id="Phobius"/>
    </source>
</evidence>
<dbReference type="GO" id="GO:0020037">
    <property type="term" value="F:heme binding"/>
    <property type="evidence" value="ECO:0007669"/>
    <property type="project" value="InterPro"/>
</dbReference>
<keyword evidence="2 4" id="KW-0479">Metal-binding</keyword>
<evidence type="ECO:0000313" key="7">
    <source>
        <dbReference type="EMBL" id="AEL25789.1"/>
    </source>
</evidence>
<proteinExistence type="predicted"/>
<keyword evidence="5" id="KW-0812">Transmembrane</keyword>
<dbReference type="KEGG" id="cmr:Cycma_2042"/>
<name>G0J140_CYCMS</name>
<dbReference type="PANTHER" id="PTHR35008:SF8">
    <property type="entry name" value="ALCOHOL DEHYDROGENASE CYTOCHROME C SUBUNIT"/>
    <property type="match status" value="1"/>
</dbReference>
<dbReference type="PANTHER" id="PTHR35008">
    <property type="entry name" value="BLL4482 PROTEIN-RELATED"/>
    <property type="match status" value="1"/>
</dbReference>
<dbReference type="SUPFAM" id="SSF50952">
    <property type="entry name" value="Soluble quinoprotein glucose dehydrogenase"/>
    <property type="match status" value="1"/>
</dbReference>
<evidence type="ECO:0000313" key="8">
    <source>
        <dbReference type="Proteomes" id="UP000001635"/>
    </source>
</evidence>
<evidence type="ECO:0000256" key="3">
    <source>
        <dbReference type="ARBA" id="ARBA00023004"/>
    </source>
</evidence>
<keyword evidence="5" id="KW-1133">Transmembrane helix</keyword>
<dbReference type="RefSeq" id="WP_014020084.1">
    <property type="nucleotide sequence ID" value="NC_015914.1"/>
</dbReference>
<feature type="transmembrane region" description="Helical" evidence="5">
    <location>
        <begin position="12"/>
        <end position="31"/>
    </location>
</feature>
<dbReference type="AlphaFoldDB" id="G0J140"/>
<dbReference type="InterPro" id="IPR011042">
    <property type="entry name" value="6-blade_b-propeller_TolB-like"/>
</dbReference>
<dbReference type="eggNOG" id="COG2010">
    <property type="taxonomic scope" value="Bacteria"/>
</dbReference>
<keyword evidence="5" id="KW-0472">Membrane</keyword>
<feature type="domain" description="Cytochrome c" evidence="6">
    <location>
        <begin position="476"/>
        <end position="565"/>
    </location>
</feature>
<protein>
    <submittedName>
        <fullName evidence="7">Cytochrome c class I</fullName>
    </submittedName>
</protein>
<keyword evidence="1 4" id="KW-0349">Heme</keyword>
<reference evidence="8" key="1">
    <citation type="submission" date="2011-07" db="EMBL/GenBank/DDBJ databases">
        <title>The complete genome of Cyclobacterium marinum DSM 745.</title>
        <authorList>
            <person name="Lucas S."/>
            <person name="Han J."/>
            <person name="Lapidus A."/>
            <person name="Bruce D."/>
            <person name="Goodwin L."/>
            <person name="Pitluck S."/>
            <person name="Peters L."/>
            <person name="Kyrpides N."/>
            <person name="Mavromatis K."/>
            <person name="Ivanova N."/>
            <person name="Ovchinnikova G."/>
            <person name="Chertkov O."/>
            <person name="Detter J.C."/>
            <person name="Tapia R."/>
            <person name="Han C."/>
            <person name="Land M."/>
            <person name="Hauser L."/>
            <person name="Markowitz V."/>
            <person name="Cheng J.-F."/>
            <person name="Hugenholtz P."/>
            <person name="Woyke T."/>
            <person name="Wu D."/>
            <person name="Tindall B."/>
            <person name="Schuetze A."/>
            <person name="Brambilla E."/>
            <person name="Klenk H.-P."/>
            <person name="Eisen J.A."/>
        </authorList>
    </citation>
    <scope>NUCLEOTIDE SEQUENCE [LARGE SCALE GENOMIC DNA]</scope>
    <source>
        <strain evidence="8">ATCC 25205 / DSM 745 / LMG 13164 / NCIMB 1802</strain>
    </source>
</reference>
<dbReference type="Pfam" id="PF22807">
    <property type="entry name" value="TrAA12"/>
    <property type="match status" value="1"/>
</dbReference>
<sequence>MKNISFNKSNRLGYYLMMFVLFTLAACQSGVELPKGDADNGGLTLPGGFEAVVVADSIGRARHLTVRDNGDIYVKLRVANEEGQGIVALRDTDNDGKADIVNVFGDYPENGSYGTGMEIYNGYFYFSTAGDVFRIKIDPEKLVPEGEAELILRDDYKNAEHGFEHIAKPLAFDNEGNMYVPFGSPGDVCQEFNRRPGMAGMFPCPQLEWHGGIWRFDANKLNQTQKDGYRYATGIRSVVAMDWNDKENSLYVVQHGRDNLYRTWPDLYSRWESAVLPSEEFFKVEDGTNGGWPYYYYDHIRDKKLLNPEYGGDKELATGVDSIAMPLMGFPGHYAPNDLFFYTGDQFPERYKDGAFVAFHGSTIRGPYPQAGYFVGFVPFEDGKPSGPWEVFADGFAQLDTIVNTGDAAARPMGISMGPDGSLYVTESVKGKIWRIMYPGDKEDFTADALAELEERKKTRTNIKKPSEEEDNLEKGMLEIGEQTYNVYCATCHQSNGLGDGTRFPTLSQTKWVRGNKKELIKVLLEGLEGQIDVKGVSYNGIMPAHSFLSDAQIAGVLTYIRKSFGNNSSSISAIEVGNVRKEIE</sequence>
<evidence type="ECO:0000256" key="2">
    <source>
        <dbReference type="ARBA" id="ARBA00022723"/>
    </source>
</evidence>
<dbReference type="Proteomes" id="UP000001635">
    <property type="component" value="Chromosome"/>
</dbReference>
<evidence type="ECO:0000256" key="1">
    <source>
        <dbReference type="ARBA" id="ARBA00022617"/>
    </source>
</evidence>
<dbReference type="Pfam" id="PF00034">
    <property type="entry name" value="Cytochrom_C"/>
    <property type="match status" value="1"/>
</dbReference>
<keyword evidence="3 4" id="KW-0408">Iron</keyword>
<dbReference type="EMBL" id="CP002955">
    <property type="protein sequence ID" value="AEL25789.1"/>
    <property type="molecule type" value="Genomic_DNA"/>
</dbReference>
<evidence type="ECO:0000259" key="6">
    <source>
        <dbReference type="PROSITE" id="PS51007"/>
    </source>
</evidence>
<dbReference type="eggNOG" id="COG2133">
    <property type="taxonomic scope" value="Bacteria"/>
</dbReference>
<gene>
    <name evidence="7" type="ordered locus">Cycma_2042</name>
</gene>
<dbReference type="OrthoDB" id="9811395at2"/>
<organism evidence="7 8">
    <name type="scientific">Cyclobacterium marinum (strain ATCC 25205 / DSM 745 / LMG 13164 / NCIMB 1802)</name>
    <name type="common">Flectobacillus marinus</name>
    <dbReference type="NCBI Taxonomy" id="880070"/>
    <lineage>
        <taxon>Bacteria</taxon>
        <taxon>Pseudomonadati</taxon>
        <taxon>Bacteroidota</taxon>
        <taxon>Cytophagia</taxon>
        <taxon>Cytophagales</taxon>
        <taxon>Cyclobacteriaceae</taxon>
        <taxon>Cyclobacterium</taxon>
    </lineage>
</organism>
<dbReference type="STRING" id="880070.Cycma_2042"/>
<dbReference type="PROSITE" id="PS51257">
    <property type="entry name" value="PROKAR_LIPOPROTEIN"/>
    <property type="match status" value="1"/>
</dbReference>
<dbReference type="GO" id="GO:0046872">
    <property type="term" value="F:metal ion binding"/>
    <property type="evidence" value="ECO:0007669"/>
    <property type="project" value="UniProtKB-KW"/>
</dbReference>
<dbReference type="InterPro" id="IPR051459">
    <property type="entry name" value="Cytochrome_c-type_DH"/>
</dbReference>
<dbReference type="Gene3D" id="1.10.760.10">
    <property type="entry name" value="Cytochrome c-like domain"/>
    <property type="match status" value="1"/>
</dbReference>